<dbReference type="Proteomes" id="UP000298133">
    <property type="component" value="Unassembled WGS sequence"/>
</dbReference>
<dbReference type="AlphaFoldDB" id="A0A4Y8UKD7"/>
<organism evidence="1 2">
    <name type="scientific">Gammaproteobacteria bacterium LSUCC0057</name>
    <dbReference type="NCBI Taxonomy" id="2559237"/>
    <lineage>
        <taxon>Bacteria</taxon>
        <taxon>Pseudomonadati</taxon>
        <taxon>Pseudomonadota</taxon>
        <taxon>Gammaproteobacteria</taxon>
        <taxon>Cellvibrionales</taxon>
        <taxon>Porticoccaceae</taxon>
        <taxon>SAR92 clade</taxon>
    </lineage>
</organism>
<dbReference type="InterPro" id="IPR024530">
    <property type="entry name" value="QSregVF_b"/>
</dbReference>
<dbReference type="OrthoDB" id="9807855at2"/>
<proteinExistence type="predicted"/>
<reference evidence="1 2" key="1">
    <citation type="submission" date="2019-03" db="EMBL/GenBank/DDBJ databases">
        <title>Draft genome of Gammaproteobacteria bacterium LSUCC0057, a member of the SAR92 clade.</title>
        <authorList>
            <person name="Lanclos V.C."/>
            <person name="Doiron C."/>
            <person name="Henson M.W."/>
            <person name="Thrash J.C."/>
        </authorList>
    </citation>
    <scope>NUCLEOTIDE SEQUENCE [LARGE SCALE GENOMIC DNA]</scope>
    <source>
        <strain evidence="1 2">LSUCC0057</strain>
    </source>
</reference>
<evidence type="ECO:0000313" key="2">
    <source>
        <dbReference type="Proteomes" id="UP000298133"/>
    </source>
</evidence>
<protein>
    <recommendedName>
        <fullName evidence="3">Cytoplasmic protein</fullName>
    </recommendedName>
</protein>
<evidence type="ECO:0000313" key="1">
    <source>
        <dbReference type="EMBL" id="TFH67813.1"/>
    </source>
</evidence>
<evidence type="ECO:0008006" key="3">
    <source>
        <dbReference type="Google" id="ProtNLM"/>
    </source>
</evidence>
<comment type="caution">
    <text evidence="1">The sequence shown here is derived from an EMBL/GenBank/DDBJ whole genome shotgun (WGS) entry which is preliminary data.</text>
</comment>
<sequence>MLKKLARQTMPFGRYAGRVLIDLPEEYLLWFRRRGFPSGELGLLLALALEIHSNGQRRLLDPLRSPGCTAQFNADDRRD</sequence>
<accession>A0A4Y8UKD7</accession>
<keyword evidence="2" id="KW-1185">Reference proteome</keyword>
<dbReference type="Pfam" id="PF12843">
    <property type="entry name" value="QSregVF_b"/>
    <property type="match status" value="1"/>
</dbReference>
<dbReference type="EMBL" id="SPIA01000002">
    <property type="protein sequence ID" value="TFH67813.1"/>
    <property type="molecule type" value="Genomic_DNA"/>
</dbReference>
<gene>
    <name evidence="1" type="ORF">E3W66_06070</name>
</gene>
<name>A0A4Y8UKD7_9GAMM</name>